<evidence type="ECO:0000259" key="2">
    <source>
        <dbReference type="Pfam" id="PF01619"/>
    </source>
</evidence>
<dbReference type="Gene3D" id="3.20.20.220">
    <property type="match status" value="1"/>
</dbReference>
<organism evidence="3 4">
    <name type="scientific">Nocardioides simplex</name>
    <name type="common">Arthrobacter simplex</name>
    <dbReference type="NCBI Taxonomy" id="2045"/>
    <lineage>
        <taxon>Bacteria</taxon>
        <taxon>Bacillati</taxon>
        <taxon>Actinomycetota</taxon>
        <taxon>Actinomycetes</taxon>
        <taxon>Propionibacteriales</taxon>
        <taxon>Nocardioidaceae</taxon>
        <taxon>Pimelobacter</taxon>
    </lineage>
</organism>
<dbReference type="RefSeq" id="WP_151581917.1">
    <property type="nucleotide sequence ID" value="NZ_WBVM01000003.1"/>
</dbReference>
<dbReference type="InterPro" id="IPR002872">
    <property type="entry name" value="Proline_DH_dom"/>
</dbReference>
<keyword evidence="1" id="KW-0560">Oxidoreductase</keyword>
<evidence type="ECO:0000256" key="1">
    <source>
        <dbReference type="ARBA" id="ARBA00023002"/>
    </source>
</evidence>
<dbReference type="GO" id="GO:0004657">
    <property type="term" value="F:proline dehydrogenase activity"/>
    <property type="evidence" value="ECO:0007669"/>
    <property type="project" value="UniProtKB-ARBA"/>
</dbReference>
<dbReference type="Pfam" id="PF01619">
    <property type="entry name" value="Pro_dh"/>
    <property type="match status" value="1"/>
</dbReference>
<dbReference type="GO" id="GO:0006562">
    <property type="term" value="P:L-proline catabolic process"/>
    <property type="evidence" value="ECO:0007669"/>
    <property type="project" value="UniProtKB-ARBA"/>
</dbReference>
<gene>
    <name evidence="3" type="ORF">F9L07_22135</name>
</gene>
<accession>A0A7J5DSV6</accession>
<dbReference type="SUPFAM" id="SSF51730">
    <property type="entry name" value="FAD-linked oxidoreductase"/>
    <property type="match status" value="1"/>
</dbReference>
<proteinExistence type="predicted"/>
<sequence>MRPVRDSLMLLSRSPVGRRLVRTFVPGERVDDAVRAVAEVRRAGFRAGVERLGAPGGSEVAEYRTLLDRLSDAGLAAGTDVTVGVAAPDDASKICRTAAAAGATITIGGAPAHTDVDARLALVAALRADFPDVGVVLHAALPRTEDDCRALAGAGSRVRLERGVDAADAEVDQAYVRCLKVLLGGAGHPVVTTHDPRLLEIAVALASRYGRAPTTYELQLRYGVRPAEQRRLAGTGEQVRVLLPYGTDWYGYLVGRVAERPAHLSLLLTSLIPRK</sequence>
<dbReference type="EMBL" id="WBVM01000003">
    <property type="protein sequence ID" value="KAB2808228.1"/>
    <property type="molecule type" value="Genomic_DNA"/>
</dbReference>
<reference evidence="3 4" key="1">
    <citation type="submission" date="2019-09" db="EMBL/GenBank/DDBJ databases">
        <title>Pimelobacter sp. isolated from Paulinella.</title>
        <authorList>
            <person name="Jeong S.E."/>
        </authorList>
    </citation>
    <scope>NUCLEOTIDE SEQUENCE [LARGE SCALE GENOMIC DNA]</scope>
    <source>
        <strain evidence="3 4">Pch-N</strain>
    </source>
</reference>
<protein>
    <submittedName>
        <fullName evidence="3">Proline dehydrogenase</fullName>
    </submittedName>
</protein>
<feature type="domain" description="Proline dehydrogenase" evidence="2">
    <location>
        <begin position="167"/>
        <end position="260"/>
    </location>
</feature>
<comment type="caution">
    <text evidence="3">The sequence shown here is derived from an EMBL/GenBank/DDBJ whole genome shotgun (WGS) entry which is preliminary data.</text>
</comment>
<dbReference type="AlphaFoldDB" id="A0A7J5DSV6"/>
<dbReference type="Proteomes" id="UP000449906">
    <property type="component" value="Unassembled WGS sequence"/>
</dbReference>
<evidence type="ECO:0000313" key="4">
    <source>
        <dbReference type="Proteomes" id="UP000449906"/>
    </source>
</evidence>
<dbReference type="InterPro" id="IPR029041">
    <property type="entry name" value="FAD-linked_oxidoreductase-like"/>
</dbReference>
<name>A0A7J5DSV6_NOCSI</name>
<evidence type="ECO:0000313" key="3">
    <source>
        <dbReference type="EMBL" id="KAB2808228.1"/>
    </source>
</evidence>